<evidence type="ECO:0000256" key="7">
    <source>
        <dbReference type="ARBA" id="ARBA00023212"/>
    </source>
</evidence>
<evidence type="ECO:0000259" key="13">
    <source>
        <dbReference type="PROSITE" id="PS50067"/>
    </source>
</evidence>
<dbReference type="AlphaFoldDB" id="A0AAU9NVH1"/>
<dbReference type="GO" id="GO:0007018">
    <property type="term" value="P:microtubule-based movement"/>
    <property type="evidence" value="ECO:0007669"/>
    <property type="project" value="InterPro"/>
</dbReference>
<feature type="chain" id="PRO_5043908448" description="Kinesin motor domain-containing protein" evidence="12">
    <location>
        <begin position="25"/>
        <end position="1052"/>
    </location>
</feature>
<dbReference type="InterPro" id="IPR036961">
    <property type="entry name" value="Kinesin_motor_dom_sf"/>
</dbReference>
<dbReference type="InterPro" id="IPR019821">
    <property type="entry name" value="Kinesin_motor_CS"/>
</dbReference>
<dbReference type="PRINTS" id="PR00380">
    <property type="entry name" value="KINESINHEAVY"/>
</dbReference>
<dbReference type="GO" id="GO:0005876">
    <property type="term" value="C:spindle microtubule"/>
    <property type="evidence" value="ECO:0007669"/>
    <property type="project" value="TreeGrafter"/>
</dbReference>
<dbReference type="Proteomes" id="UP001157418">
    <property type="component" value="Unassembled WGS sequence"/>
</dbReference>
<dbReference type="Gene3D" id="3.40.850.10">
    <property type="entry name" value="Kinesin motor domain"/>
    <property type="match status" value="1"/>
</dbReference>
<dbReference type="FunFam" id="3.40.850.10:FF:000019">
    <property type="entry name" value="Kinesin-like protein KIN-5D"/>
    <property type="match status" value="1"/>
</dbReference>
<sequence>MLVGNPLSPISMLFNLVILSLTHAQEYKITILFFSRKRQRVANRASYMDNTKLHQQRRGSLIPLSPTQMLWSSENGTTCIKDDKGVNVQVILRCRPFSEDDVRAKTPVVVTCNEDKQEVIVTQNIGNKQTDKIFCFDKVFGPSSKQKDLYDQVVDPIVKEALEGYNWTIFAYGQTGTGKTYTMEGEGGKSKNGEFHEDVGVIPRAVEQLFDTLEAQKAEYSMKVTYIELYNEEITDLLATDEKLKKHISLMEDGKGAVFMRGLEEELVNSADEIHQILQKGSARKHTADTLINTQSNRSHSLFTITIQIKEISSIGEEVIKCGKLNLVDLAGSENILRSGAREGRAREAGEINKSLLTLGRVINALVDHSGHVPYRDSKLTRLLRDSLGGKTKTCIIATVSSSIHYLEETQNTLDYAYKAKSIKNRPEVNHKVTKSASVKELYTEIKSLKQELHATREKNGIYIPHDRYMSEEAAKKVTSEKLELKSKELIDLQELLIHQQNLTSELSQKLVNTERELKQSKQDISDLENKLKQANETTKEKEYFILNLLGSEKTLTERAVKLHSELENATSEVSSLFAKIEHKNHIEEGNKAVIKSFQKILAQHLEVLHKTIVDSVTHQEQQLNAIEEHMKSFVSEHNSAAEGLQIRVEKINDVFASGIKSLVELATEFSGNSETTLGNINSEVVKHSSALAELIREASIKVGDILDDLHGNLDDQEQSIAAIWQKQHESQLRAYQTTQSASSITVKFFKTLSTDILSVIQMLEEAKGMYDQKLDEFSKKYEEYADDENKQLLDKMAELLTNSNAKKKQMVQTEVDGIRSYIGSNTYTLHDKMSNMHSLTSSTEDEYASFLGKTEKNYIEDKNTTQNGKDVLISIFQNWTTKAKMGNEGWSQVQESINSLQKMHLESFDSKIKDALETNQAIHNQLSSVGSTTLEEVHSQSLTSTEYFLKLNEEENEGIDSLTRNSRDAMKDMETAHSSKIIEITKDTEKCLINEYMVDDSFFSTPKFCKLPSKLNAELNTPPFEVLLDSFQKVQESGDANGVFLGIINGG</sequence>
<dbReference type="GO" id="GO:0008574">
    <property type="term" value="F:plus-end-directed microtubule motor activity"/>
    <property type="evidence" value="ECO:0007669"/>
    <property type="project" value="TreeGrafter"/>
</dbReference>
<evidence type="ECO:0000313" key="14">
    <source>
        <dbReference type="EMBL" id="CAH1441929.1"/>
    </source>
</evidence>
<evidence type="ECO:0000256" key="6">
    <source>
        <dbReference type="ARBA" id="ARBA00023175"/>
    </source>
</evidence>
<evidence type="ECO:0000256" key="8">
    <source>
        <dbReference type="ARBA" id="ARBA00034704"/>
    </source>
</evidence>
<dbReference type="InterPro" id="IPR001752">
    <property type="entry name" value="Kinesin_motor_dom"/>
</dbReference>
<keyword evidence="7" id="KW-0206">Cytoskeleton</keyword>
<evidence type="ECO:0000256" key="2">
    <source>
        <dbReference type="ARBA" id="ARBA00022490"/>
    </source>
</evidence>
<name>A0AAU9NVH1_9ASTR</name>
<comment type="subcellular location">
    <subcellularLocation>
        <location evidence="1">Cytoplasm</location>
        <location evidence="1">Cytoskeleton</location>
        <location evidence="1">Spindle</location>
    </subcellularLocation>
</comment>
<keyword evidence="12" id="KW-0732">Signal</keyword>
<evidence type="ECO:0000256" key="12">
    <source>
        <dbReference type="SAM" id="SignalP"/>
    </source>
</evidence>
<feature type="binding site" evidence="10">
    <location>
        <begin position="173"/>
        <end position="180"/>
    </location>
    <ligand>
        <name>ATP</name>
        <dbReference type="ChEBI" id="CHEBI:30616"/>
    </ligand>
</feature>
<dbReference type="PROSITE" id="PS50067">
    <property type="entry name" value="KINESIN_MOTOR_2"/>
    <property type="match status" value="1"/>
</dbReference>
<evidence type="ECO:0000256" key="3">
    <source>
        <dbReference type="ARBA" id="ARBA00022701"/>
    </source>
</evidence>
<dbReference type="EMBL" id="CAKMRJ010005412">
    <property type="protein sequence ID" value="CAH1441929.1"/>
    <property type="molecule type" value="Genomic_DNA"/>
</dbReference>
<evidence type="ECO:0000256" key="9">
    <source>
        <dbReference type="ARBA" id="ARBA00046159"/>
    </source>
</evidence>
<feature type="coiled-coil region" evidence="11">
    <location>
        <begin position="504"/>
        <end position="573"/>
    </location>
</feature>
<organism evidence="14 15">
    <name type="scientific">Lactuca virosa</name>
    <dbReference type="NCBI Taxonomy" id="75947"/>
    <lineage>
        <taxon>Eukaryota</taxon>
        <taxon>Viridiplantae</taxon>
        <taxon>Streptophyta</taxon>
        <taxon>Embryophyta</taxon>
        <taxon>Tracheophyta</taxon>
        <taxon>Spermatophyta</taxon>
        <taxon>Magnoliopsida</taxon>
        <taxon>eudicotyledons</taxon>
        <taxon>Gunneridae</taxon>
        <taxon>Pentapetalae</taxon>
        <taxon>asterids</taxon>
        <taxon>campanulids</taxon>
        <taxon>Asterales</taxon>
        <taxon>Asteraceae</taxon>
        <taxon>Cichorioideae</taxon>
        <taxon>Cichorieae</taxon>
        <taxon>Lactucinae</taxon>
        <taxon>Lactuca</taxon>
    </lineage>
</organism>
<keyword evidence="4 10" id="KW-0547">Nucleotide-binding</keyword>
<dbReference type="GO" id="GO:0051231">
    <property type="term" value="P:spindle elongation"/>
    <property type="evidence" value="ECO:0007669"/>
    <property type="project" value="TreeGrafter"/>
</dbReference>
<evidence type="ECO:0000256" key="11">
    <source>
        <dbReference type="SAM" id="Coils"/>
    </source>
</evidence>
<dbReference type="InterPro" id="IPR047149">
    <property type="entry name" value="KIF11-like"/>
</dbReference>
<comment type="caution">
    <text evidence="14">The sequence shown here is derived from an EMBL/GenBank/DDBJ whole genome shotgun (WGS) entry which is preliminary data.</text>
</comment>
<dbReference type="GO" id="GO:0072686">
    <property type="term" value="C:mitotic spindle"/>
    <property type="evidence" value="ECO:0007669"/>
    <property type="project" value="TreeGrafter"/>
</dbReference>
<dbReference type="GO" id="GO:0005524">
    <property type="term" value="F:ATP binding"/>
    <property type="evidence" value="ECO:0007669"/>
    <property type="project" value="UniProtKB-UniRule"/>
</dbReference>
<comment type="similarity">
    <text evidence="8">Belongs to the TRAFAC class myosin-kinesin ATPase superfamily. Kinesin family. KIN-5/BimC subfamily.</text>
</comment>
<dbReference type="PANTHER" id="PTHR47970">
    <property type="entry name" value="KINESIN-LIKE PROTEIN KIF11"/>
    <property type="match status" value="1"/>
</dbReference>
<evidence type="ECO:0000256" key="5">
    <source>
        <dbReference type="ARBA" id="ARBA00022840"/>
    </source>
</evidence>
<dbReference type="InterPro" id="IPR027417">
    <property type="entry name" value="P-loop_NTPase"/>
</dbReference>
<keyword evidence="11" id="KW-0175">Coiled coil</keyword>
<keyword evidence="15" id="KW-1185">Reference proteome</keyword>
<dbReference type="GO" id="GO:0090307">
    <property type="term" value="P:mitotic spindle assembly"/>
    <property type="evidence" value="ECO:0007669"/>
    <property type="project" value="TreeGrafter"/>
</dbReference>
<dbReference type="Pfam" id="PF00225">
    <property type="entry name" value="Kinesin"/>
    <property type="match status" value="1"/>
</dbReference>
<evidence type="ECO:0000256" key="1">
    <source>
        <dbReference type="ARBA" id="ARBA00004186"/>
    </source>
</evidence>
<feature type="domain" description="Kinesin motor" evidence="13">
    <location>
        <begin position="87"/>
        <end position="423"/>
    </location>
</feature>
<dbReference type="CDD" id="cd01364">
    <property type="entry name" value="KISc_BimC_Eg5"/>
    <property type="match status" value="1"/>
</dbReference>
<reference evidence="14 15" key="1">
    <citation type="submission" date="2022-01" db="EMBL/GenBank/DDBJ databases">
        <authorList>
            <person name="Xiong W."/>
            <person name="Schranz E."/>
        </authorList>
    </citation>
    <scope>NUCLEOTIDE SEQUENCE [LARGE SCALE GENOMIC DNA]</scope>
</reference>
<dbReference type="PROSITE" id="PS00411">
    <property type="entry name" value="KINESIN_MOTOR_1"/>
    <property type="match status" value="1"/>
</dbReference>
<evidence type="ECO:0000256" key="10">
    <source>
        <dbReference type="PROSITE-ProRule" id="PRU00283"/>
    </source>
</evidence>
<gene>
    <name evidence="14" type="ORF">LVIROSA_LOCUS27956</name>
</gene>
<feature type="signal peptide" evidence="12">
    <location>
        <begin position="1"/>
        <end position="24"/>
    </location>
</feature>
<dbReference type="InterPro" id="IPR047241">
    <property type="entry name" value="KIF11-like_kin_motor_dom"/>
</dbReference>
<dbReference type="SUPFAM" id="SSF52540">
    <property type="entry name" value="P-loop containing nucleoside triphosphate hydrolases"/>
    <property type="match status" value="1"/>
</dbReference>
<protein>
    <recommendedName>
        <fullName evidence="13">Kinesin motor domain-containing protein</fullName>
    </recommendedName>
</protein>
<keyword evidence="6 10" id="KW-0505">Motor protein</keyword>
<dbReference type="SMART" id="SM00129">
    <property type="entry name" value="KISc"/>
    <property type="match status" value="1"/>
</dbReference>
<dbReference type="GO" id="GO:0008017">
    <property type="term" value="F:microtubule binding"/>
    <property type="evidence" value="ECO:0007669"/>
    <property type="project" value="InterPro"/>
</dbReference>
<evidence type="ECO:0000313" key="15">
    <source>
        <dbReference type="Proteomes" id="UP001157418"/>
    </source>
</evidence>
<accession>A0AAU9NVH1</accession>
<evidence type="ECO:0000256" key="4">
    <source>
        <dbReference type="ARBA" id="ARBA00022741"/>
    </source>
</evidence>
<keyword evidence="2" id="KW-0963">Cytoplasm</keyword>
<comment type="function">
    <text evidence="9">Responsible for microtubule translocation. May be important for the organization of phragmoplast-specific arrays of microtubules. Plays an essential role in stabilizing the mitotic spindle. Required during mitotic cytokinesis.</text>
</comment>
<keyword evidence="5 10" id="KW-0067">ATP-binding</keyword>
<keyword evidence="3" id="KW-0493">Microtubule</keyword>
<dbReference type="PANTHER" id="PTHR47970:SF11">
    <property type="entry name" value="PLUS-END-DIRECTED KINESIN ATPASE"/>
    <property type="match status" value="1"/>
</dbReference>
<proteinExistence type="inferred from homology"/>